<evidence type="ECO:0000256" key="2">
    <source>
        <dbReference type="SAM" id="SignalP"/>
    </source>
</evidence>
<sequence length="322" mass="35278">MKFALKATLGLTAAVLSQLVLAGKLGVYTSDANGFDTHTFYYDDGKEVTVIDTQFVPALTEAMVKQIRSETRSPITRVVVTHPNPDKYNGLPYLHKLGVESITSAAVSAEMPKVHAYKENFWVNTAKAFKPGTYPAFENVKTTFVGTKVVKLKSGETLSLIELKHPGVATKQVVVRVDQSGDLIVGDLLHTKAHLWLEGGLVDGKPQPDLQAWSAAVGELSALANGKPNAKVYGGRGDFITVAEAVKEQQRYLAQADTLVRDYVAELGDRQGELKDPKLAGGHYKELERRFSARFPDYKLSYMIGYSVYGLVDRDLDSGKKL</sequence>
<organism evidence="4 5">
    <name type="scientific">Jeongeupia chitinilytica</name>
    <dbReference type="NCBI Taxonomy" id="1041641"/>
    <lineage>
        <taxon>Bacteria</taxon>
        <taxon>Pseudomonadati</taxon>
        <taxon>Pseudomonadota</taxon>
        <taxon>Betaproteobacteria</taxon>
        <taxon>Neisseriales</taxon>
        <taxon>Chitinibacteraceae</taxon>
        <taxon>Jeongeupia</taxon>
    </lineage>
</organism>
<feature type="chain" id="PRO_5046181913" description="Metallo-beta-lactamase domain-containing protein" evidence="2">
    <location>
        <begin position="23"/>
        <end position="322"/>
    </location>
</feature>
<reference evidence="5" key="1">
    <citation type="journal article" date="2019" name="Int. J. Syst. Evol. Microbiol.">
        <title>The Global Catalogue of Microorganisms (GCM) 10K type strain sequencing project: providing services to taxonomists for standard genome sequencing and annotation.</title>
        <authorList>
            <consortium name="The Broad Institute Genomics Platform"/>
            <consortium name="The Broad Institute Genome Sequencing Center for Infectious Disease"/>
            <person name="Wu L."/>
            <person name="Ma J."/>
        </authorList>
    </citation>
    <scope>NUCLEOTIDE SEQUENCE [LARGE SCALE GENOMIC DNA]</scope>
    <source>
        <strain evidence="5">KCTC 23701</strain>
    </source>
</reference>
<gene>
    <name evidence="4" type="ORF">GCM10007350_17680</name>
</gene>
<dbReference type="EMBL" id="BMYO01000004">
    <property type="protein sequence ID" value="GHD62156.1"/>
    <property type="molecule type" value="Genomic_DNA"/>
</dbReference>
<feature type="domain" description="Metallo-beta-lactamase" evidence="3">
    <location>
        <begin position="36"/>
        <end position="236"/>
    </location>
</feature>
<comment type="caution">
    <text evidence="4">The sequence shown here is derived from an EMBL/GenBank/DDBJ whole genome shotgun (WGS) entry which is preliminary data.</text>
</comment>
<protein>
    <recommendedName>
        <fullName evidence="3">Metallo-beta-lactamase domain-containing protein</fullName>
    </recommendedName>
</protein>
<comment type="similarity">
    <text evidence="1">Belongs to the metallo-beta-lactamase superfamily. Class-B beta-lactamase family.</text>
</comment>
<accession>A0ABQ3GZ10</accession>
<dbReference type="PANTHER" id="PTHR42951:SF4">
    <property type="entry name" value="ACYL-COENZYME A THIOESTERASE MBLAC2"/>
    <property type="match status" value="1"/>
</dbReference>
<evidence type="ECO:0000313" key="4">
    <source>
        <dbReference type="EMBL" id="GHD62156.1"/>
    </source>
</evidence>
<evidence type="ECO:0000259" key="3">
    <source>
        <dbReference type="SMART" id="SM00849"/>
    </source>
</evidence>
<keyword evidence="2" id="KW-0732">Signal</keyword>
<dbReference type="InterPro" id="IPR036866">
    <property type="entry name" value="RibonucZ/Hydroxyglut_hydro"/>
</dbReference>
<name>A0ABQ3GZ10_9NEIS</name>
<dbReference type="InterPro" id="IPR050855">
    <property type="entry name" value="NDM-1-like"/>
</dbReference>
<dbReference type="RefSeq" id="WP_189459940.1">
    <property type="nucleotide sequence ID" value="NZ_BMYO01000004.1"/>
</dbReference>
<dbReference type="Proteomes" id="UP000604737">
    <property type="component" value="Unassembled WGS sequence"/>
</dbReference>
<dbReference type="SUPFAM" id="SSF56281">
    <property type="entry name" value="Metallo-hydrolase/oxidoreductase"/>
    <property type="match status" value="1"/>
</dbReference>
<dbReference type="Pfam" id="PF00753">
    <property type="entry name" value="Lactamase_B"/>
    <property type="match status" value="1"/>
</dbReference>
<evidence type="ECO:0000256" key="1">
    <source>
        <dbReference type="ARBA" id="ARBA00005250"/>
    </source>
</evidence>
<evidence type="ECO:0000313" key="5">
    <source>
        <dbReference type="Proteomes" id="UP000604737"/>
    </source>
</evidence>
<feature type="signal peptide" evidence="2">
    <location>
        <begin position="1"/>
        <end position="22"/>
    </location>
</feature>
<dbReference type="SMART" id="SM00849">
    <property type="entry name" value="Lactamase_B"/>
    <property type="match status" value="1"/>
</dbReference>
<dbReference type="Gene3D" id="3.60.15.10">
    <property type="entry name" value="Ribonuclease Z/Hydroxyacylglutathione hydrolase-like"/>
    <property type="match status" value="1"/>
</dbReference>
<proteinExistence type="inferred from homology"/>
<dbReference type="PANTHER" id="PTHR42951">
    <property type="entry name" value="METALLO-BETA-LACTAMASE DOMAIN-CONTAINING"/>
    <property type="match status" value="1"/>
</dbReference>
<keyword evidence="5" id="KW-1185">Reference proteome</keyword>
<dbReference type="InterPro" id="IPR001279">
    <property type="entry name" value="Metallo-B-lactamas"/>
</dbReference>